<feature type="transmembrane region" description="Helical" evidence="1">
    <location>
        <begin position="86"/>
        <end position="103"/>
    </location>
</feature>
<evidence type="ECO:0000256" key="1">
    <source>
        <dbReference type="SAM" id="Phobius"/>
    </source>
</evidence>
<keyword evidence="1" id="KW-0812">Transmembrane</keyword>
<dbReference type="EMBL" id="QWGR01000001">
    <property type="protein sequence ID" value="RIJ50783.1"/>
    <property type="molecule type" value="Genomic_DNA"/>
</dbReference>
<dbReference type="OrthoDB" id="1433689at2"/>
<name>A0A399T9Z9_9BACT</name>
<evidence type="ECO:0000313" key="2">
    <source>
        <dbReference type="EMBL" id="RIJ50783.1"/>
    </source>
</evidence>
<comment type="caution">
    <text evidence="2">The sequence shown here is derived from an EMBL/GenBank/DDBJ whole genome shotgun (WGS) entry which is preliminary data.</text>
</comment>
<feature type="transmembrane region" description="Helical" evidence="1">
    <location>
        <begin position="123"/>
        <end position="145"/>
    </location>
</feature>
<proteinExistence type="predicted"/>
<feature type="transmembrane region" description="Helical" evidence="1">
    <location>
        <begin position="152"/>
        <end position="173"/>
    </location>
</feature>
<dbReference type="AlphaFoldDB" id="A0A399T9Z9"/>
<keyword evidence="1" id="KW-1133">Transmembrane helix</keyword>
<dbReference type="RefSeq" id="WP_119436251.1">
    <property type="nucleotide sequence ID" value="NZ_QWGR01000001.1"/>
</dbReference>
<keyword evidence="3" id="KW-1185">Reference proteome</keyword>
<evidence type="ECO:0000313" key="3">
    <source>
        <dbReference type="Proteomes" id="UP000265926"/>
    </source>
</evidence>
<reference evidence="2 3" key="1">
    <citation type="submission" date="2018-08" db="EMBL/GenBank/DDBJ databases">
        <title>Pallidiluteibacterium maritimus gen. nov., sp. nov., isolated from coastal sediment.</title>
        <authorList>
            <person name="Zhou L.Y."/>
        </authorList>
    </citation>
    <scope>NUCLEOTIDE SEQUENCE [LARGE SCALE GENOMIC DNA]</scope>
    <source>
        <strain evidence="2 3">XSD2</strain>
    </source>
</reference>
<protein>
    <submittedName>
        <fullName evidence="2">DUF998 domain-containing protein</fullName>
    </submittedName>
</protein>
<dbReference type="Proteomes" id="UP000265926">
    <property type="component" value="Unassembled WGS sequence"/>
</dbReference>
<feature type="transmembrane region" description="Helical" evidence="1">
    <location>
        <begin position="55"/>
        <end position="74"/>
    </location>
</feature>
<keyword evidence="1" id="KW-0472">Membrane</keyword>
<gene>
    <name evidence="2" type="ORF">D1614_02320</name>
</gene>
<sequence>MNWTKFGILLIGYITVGLLPDAVKKSLQHVDINISEQTLSFLSNKSLYGKEFERGYTLLLFTMAILLYTFFWLLTKYYNLGKHARLMRIITYTFASLALLAFVPHNIQPYSWHSLAPSLQRFLHNILAVVVFLSVPTLIITFQVAILKKLPFIGITGICILGLVILIMAYLLVSNGLNGIAEIFFIDGISVWIIFVSVATVLGRQQLEKVKK</sequence>
<organism evidence="2 3">
    <name type="scientific">Maribellus luteus</name>
    <dbReference type="NCBI Taxonomy" id="2305463"/>
    <lineage>
        <taxon>Bacteria</taxon>
        <taxon>Pseudomonadati</taxon>
        <taxon>Bacteroidota</taxon>
        <taxon>Bacteroidia</taxon>
        <taxon>Marinilabiliales</taxon>
        <taxon>Prolixibacteraceae</taxon>
        <taxon>Maribellus</taxon>
    </lineage>
</organism>
<feature type="transmembrane region" description="Helical" evidence="1">
    <location>
        <begin position="179"/>
        <end position="202"/>
    </location>
</feature>
<accession>A0A399T9Z9</accession>